<dbReference type="PANTHER" id="PTHR28286:SF2">
    <property type="entry name" value="BACTERIORHODOPSIN _OPSIN, NOPA (EUROFUNG)"/>
    <property type="match status" value="1"/>
</dbReference>
<dbReference type="Gene3D" id="1.20.1070.10">
    <property type="entry name" value="Rhodopsin 7-helix transmembrane proteins"/>
    <property type="match status" value="1"/>
</dbReference>
<evidence type="ECO:0000256" key="5">
    <source>
        <dbReference type="ARBA" id="ARBA00022692"/>
    </source>
</evidence>
<feature type="transmembrane region" description="Helical" evidence="11">
    <location>
        <begin position="36"/>
        <end position="58"/>
    </location>
</feature>
<reference evidence="12" key="1">
    <citation type="submission" date="2021-02" db="EMBL/GenBank/DDBJ databases">
        <authorList>
            <person name="Dougan E. K."/>
            <person name="Rhodes N."/>
            <person name="Thang M."/>
            <person name="Chan C."/>
        </authorList>
    </citation>
    <scope>NUCLEOTIDE SEQUENCE</scope>
</reference>
<accession>A0A812J1Q6</accession>
<dbReference type="GO" id="GO:0005216">
    <property type="term" value="F:monoatomic ion channel activity"/>
    <property type="evidence" value="ECO:0007669"/>
    <property type="project" value="InterPro"/>
</dbReference>
<feature type="transmembrane region" description="Helical" evidence="11">
    <location>
        <begin position="95"/>
        <end position="113"/>
    </location>
</feature>
<feature type="transmembrane region" description="Helical" evidence="11">
    <location>
        <begin position="158"/>
        <end position="177"/>
    </location>
</feature>
<keyword evidence="13" id="KW-1185">Reference proteome</keyword>
<evidence type="ECO:0000256" key="8">
    <source>
        <dbReference type="ARBA" id="ARBA00022991"/>
    </source>
</evidence>
<gene>
    <name evidence="12" type="ORF">SPIL2461_LOCUS1418</name>
</gene>
<evidence type="ECO:0000256" key="11">
    <source>
        <dbReference type="SAM" id="Phobius"/>
    </source>
</evidence>
<comment type="subcellular location">
    <subcellularLocation>
        <location evidence="1">Membrane</location>
        <topology evidence="1">Multi-pass membrane protein</topology>
    </subcellularLocation>
</comment>
<evidence type="ECO:0000256" key="6">
    <source>
        <dbReference type="ARBA" id="ARBA00022925"/>
    </source>
</evidence>
<keyword evidence="7 11" id="KW-1133">Transmembrane helix</keyword>
<comment type="caution">
    <text evidence="12">The sequence shown here is derived from an EMBL/GenBank/DDBJ whole genome shotgun (WGS) entry which is preliminary data.</text>
</comment>
<protein>
    <recommendedName>
        <fullName evidence="14">Rhodopsin</fullName>
    </recommendedName>
</protein>
<keyword evidence="4" id="KW-0716">Sensory transduction</keyword>
<dbReference type="SUPFAM" id="SSF81321">
    <property type="entry name" value="Family A G protein-coupled receptor-like"/>
    <property type="match status" value="1"/>
</dbReference>
<sequence length="225" mass="24521">MGSISMILSVGCGCMSVSTLAFLAMAQESTKRFNYVAALVTAIAATAYCSMAFGLGVEEVDGRNIYYMRYVDWFFTTPLLLLDLALLAGSDFWDTFYIIGMDAIMVLAGALACFCPAGKWPLFTIGMVVFVLFLQKLFTGTSASAQKLGGEVYKKFTTVATISMGIWWVYPVLFILCEGTNFLPEEMEVLTYAIIDVIAKCGMGFLLLGNHSVLEAANKEPLLGK</sequence>
<dbReference type="CDD" id="cd14965">
    <property type="entry name" value="7tm_Opsins_type1"/>
    <property type="match status" value="1"/>
</dbReference>
<dbReference type="PANTHER" id="PTHR28286">
    <property type="match status" value="1"/>
</dbReference>
<dbReference type="PROSITE" id="PS00950">
    <property type="entry name" value="BACTERIAL_OPSIN_1"/>
    <property type="match status" value="1"/>
</dbReference>
<evidence type="ECO:0000256" key="7">
    <source>
        <dbReference type="ARBA" id="ARBA00022989"/>
    </source>
</evidence>
<organism evidence="12 13">
    <name type="scientific">Symbiodinium pilosum</name>
    <name type="common">Dinoflagellate</name>
    <dbReference type="NCBI Taxonomy" id="2952"/>
    <lineage>
        <taxon>Eukaryota</taxon>
        <taxon>Sar</taxon>
        <taxon>Alveolata</taxon>
        <taxon>Dinophyceae</taxon>
        <taxon>Suessiales</taxon>
        <taxon>Symbiodiniaceae</taxon>
        <taxon>Symbiodinium</taxon>
    </lineage>
</organism>
<keyword evidence="5 11" id="KW-0812">Transmembrane</keyword>
<keyword evidence="6" id="KW-0681">Retinal protein</keyword>
<feature type="transmembrane region" description="Helical" evidence="11">
    <location>
        <begin position="70"/>
        <end position="89"/>
    </location>
</feature>
<keyword evidence="10" id="KW-0675">Receptor</keyword>
<dbReference type="GO" id="GO:0007602">
    <property type="term" value="P:phototransduction"/>
    <property type="evidence" value="ECO:0007669"/>
    <property type="project" value="UniProtKB-KW"/>
</dbReference>
<dbReference type="SMART" id="SM01021">
    <property type="entry name" value="Bac_rhodopsin"/>
    <property type="match status" value="1"/>
</dbReference>
<dbReference type="GO" id="GO:0009881">
    <property type="term" value="F:photoreceptor activity"/>
    <property type="evidence" value="ECO:0007669"/>
    <property type="project" value="UniProtKB-KW"/>
</dbReference>
<proteinExistence type="inferred from homology"/>
<dbReference type="EMBL" id="CAJNIZ010001371">
    <property type="protein sequence ID" value="CAE7189619.1"/>
    <property type="molecule type" value="Genomic_DNA"/>
</dbReference>
<keyword evidence="9 11" id="KW-0472">Membrane</keyword>
<name>A0A812J1Q6_SYMPI</name>
<dbReference type="Pfam" id="PF01036">
    <property type="entry name" value="Bac_rhodopsin"/>
    <property type="match status" value="1"/>
</dbReference>
<dbReference type="AlphaFoldDB" id="A0A812J1Q6"/>
<evidence type="ECO:0000313" key="13">
    <source>
        <dbReference type="Proteomes" id="UP000649617"/>
    </source>
</evidence>
<feature type="transmembrane region" description="Helical" evidence="11">
    <location>
        <begin position="120"/>
        <end position="138"/>
    </location>
</feature>
<evidence type="ECO:0008006" key="14">
    <source>
        <dbReference type="Google" id="ProtNLM"/>
    </source>
</evidence>
<comment type="similarity">
    <text evidence="2">Belongs to the archaeal/bacterial/fungal opsin family.</text>
</comment>
<evidence type="ECO:0000256" key="1">
    <source>
        <dbReference type="ARBA" id="ARBA00004141"/>
    </source>
</evidence>
<keyword evidence="3" id="KW-0600">Photoreceptor protein</keyword>
<feature type="transmembrane region" description="Helical" evidence="11">
    <location>
        <begin position="189"/>
        <end position="208"/>
    </location>
</feature>
<evidence type="ECO:0000313" key="12">
    <source>
        <dbReference type="EMBL" id="CAE7189619.1"/>
    </source>
</evidence>
<keyword evidence="8" id="KW-0157">Chromophore</keyword>
<dbReference type="PRINTS" id="PR00251">
    <property type="entry name" value="BACTRLOPSIN"/>
</dbReference>
<dbReference type="InterPro" id="IPR001425">
    <property type="entry name" value="Arc/bac/fun_rhodopsins"/>
</dbReference>
<evidence type="ECO:0000256" key="4">
    <source>
        <dbReference type="ARBA" id="ARBA00022606"/>
    </source>
</evidence>
<evidence type="ECO:0000256" key="3">
    <source>
        <dbReference type="ARBA" id="ARBA00022543"/>
    </source>
</evidence>
<evidence type="ECO:0000256" key="9">
    <source>
        <dbReference type="ARBA" id="ARBA00023136"/>
    </source>
</evidence>
<dbReference type="Proteomes" id="UP000649617">
    <property type="component" value="Unassembled WGS sequence"/>
</dbReference>
<dbReference type="OrthoDB" id="10261467at2759"/>
<dbReference type="InterPro" id="IPR018229">
    <property type="entry name" value="Rhodopsin_retinal_BS"/>
</dbReference>
<evidence type="ECO:0000256" key="10">
    <source>
        <dbReference type="ARBA" id="ARBA00023170"/>
    </source>
</evidence>
<evidence type="ECO:0000256" key="2">
    <source>
        <dbReference type="ARBA" id="ARBA00008130"/>
    </source>
</evidence>
<dbReference type="GO" id="GO:0016020">
    <property type="term" value="C:membrane"/>
    <property type="evidence" value="ECO:0007669"/>
    <property type="project" value="UniProtKB-SubCell"/>
</dbReference>